<dbReference type="PANTHER" id="PTHR36536:SF3">
    <property type="entry name" value="UPF0111 PROTEIN HI_1603"/>
    <property type="match status" value="1"/>
</dbReference>
<dbReference type="InterPro" id="IPR018445">
    <property type="entry name" value="Put_Phosphate_transp_reg"/>
</dbReference>
<dbReference type="SUPFAM" id="SSF109755">
    <property type="entry name" value="PhoU-like"/>
    <property type="match status" value="1"/>
</dbReference>
<dbReference type="InterPro" id="IPR002727">
    <property type="entry name" value="DUF47"/>
</dbReference>
<dbReference type="PANTHER" id="PTHR36536">
    <property type="entry name" value="UPF0111 PROTEIN HI_1603"/>
    <property type="match status" value="1"/>
</dbReference>
<comment type="caution">
    <text evidence="3">The sequence shown here is derived from an EMBL/GenBank/DDBJ whole genome shotgun (WGS) entry which is preliminary data.</text>
</comment>
<dbReference type="InterPro" id="IPR038078">
    <property type="entry name" value="PhoU-like_sf"/>
</dbReference>
<keyword evidence="2" id="KW-0175">Coiled coil</keyword>
<accession>A0ABD6D804</accession>
<dbReference type="Proteomes" id="UP001597052">
    <property type="component" value="Unassembled WGS sequence"/>
</dbReference>
<dbReference type="RefSeq" id="WP_256395507.1">
    <property type="nucleotide sequence ID" value="NZ_JANHDJ010000002.1"/>
</dbReference>
<evidence type="ECO:0000313" key="4">
    <source>
        <dbReference type="Proteomes" id="UP001597052"/>
    </source>
</evidence>
<dbReference type="Gene3D" id="1.20.58.220">
    <property type="entry name" value="Phosphate transport system protein phou homolog 2, domain 2"/>
    <property type="match status" value="1"/>
</dbReference>
<dbReference type="AlphaFoldDB" id="A0ABD6D804"/>
<proteinExistence type="inferred from homology"/>
<evidence type="ECO:0000256" key="2">
    <source>
        <dbReference type="SAM" id="Coils"/>
    </source>
</evidence>
<dbReference type="Pfam" id="PF01865">
    <property type="entry name" value="PhoU_div"/>
    <property type="match status" value="1"/>
</dbReference>
<sequence length="235" mass="26351">MSTGPTFGEELESQTETYLDRLADCTSLLPELLDQYRTEGDYRETFEEIQEIESECDRLNRNINGTITNAGAEDIGLLNSRVHFNTSALISFYGQLDVIANLTERIAQELLMIEPAHDNACFQRMTEMADSAAAGMAPLVDVVVRFIHSLSTTDESDTLTDEINAVRRMESECDELRNEIITTAFDGDVDDPLLYREFAILLDKLANTMEDVTDQVIVIASNEPGIVTEPDPQWE</sequence>
<name>A0ABD6D804_9EURY</name>
<comment type="similarity">
    <text evidence="1">Belongs to the UPF0111 family.</text>
</comment>
<evidence type="ECO:0000313" key="3">
    <source>
        <dbReference type="EMBL" id="MFD1642118.1"/>
    </source>
</evidence>
<feature type="coiled-coil region" evidence="2">
    <location>
        <begin position="42"/>
        <end position="69"/>
    </location>
</feature>
<reference evidence="3 4" key="1">
    <citation type="journal article" date="2019" name="Int. J. Syst. Evol. Microbiol.">
        <title>The Global Catalogue of Microorganisms (GCM) 10K type strain sequencing project: providing services to taxonomists for standard genome sequencing and annotation.</title>
        <authorList>
            <consortium name="The Broad Institute Genomics Platform"/>
            <consortium name="The Broad Institute Genome Sequencing Center for Infectious Disease"/>
            <person name="Wu L."/>
            <person name="Ma J."/>
        </authorList>
    </citation>
    <scope>NUCLEOTIDE SEQUENCE [LARGE SCALE GENOMIC DNA]</scope>
    <source>
        <strain evidence="3 4">CGMCC 1.10593</strain>
    </source>
</reference>
<gene>
    <name evidence="3" type="ORF">ACFSBW_09575</name>
</gene>
<keyword evidence="4" id="KW-1185">Reference proteome</keyword>
<protein>
    <submittedName>
        <fullName evidence="3">DUF47 domain-containing protein</fullName>
    </submittedName>
</protein>
<dbReference type="EMBL" id="JBHUDM010000002">
    <property type="protein sequence ID" value="MFD1642118.1"/>
    <property type="molecule type" value="Genomic_DNA"/>
</dbReference>
<organism evidence="3 4">
    <name type="scientific">Halohasta litorea</name>
    <dbReference type="NCBI Taxonomy" id="869891"/>
    <lineage>
        <taxon>Archaea</taxon>
        <taxon>Methanobacteriati</taxon>
        <taxon>Methanobacteriota</taxon>
        <taxon>Stenosarchaea group</taxon>
        <taxon>Halobacteria</taxon>
        <taxon>Halobacteriales</taxon>
        <taxon>Haloferacaceae</taxon>
        <taxon>Halohasta</taxon>
    </lineage>
</organism>
<evidence type="ECO:0000256" key="1">
    <source>
        <dbReference type="ARBA" id="ARBA00008591"/>
    </source>
</evidence>